<dbReference type="InterPro" id="IPR002048">
    <property type="entry name" value="EF_hand_dom"/>
</dbReference>
<dbReference type="GO" id="GO:0005509">
    <property type="term" value="F:calcium ion binding"/>
    <property type="evidence" value="ECO:0007669"/>
    <property type="project" value="InterPro"/>
</dbReference>
<dbReference type="FunFam" id="1.10.238.10:FF:000178">
    <property type="entry name" value="Calmodulin-2 A"/>
    <property type="match status" value="1"/>
</dbReference>
<evidence type="ECO:0000256" key="1">
    <source>
        <dbReference type="ARBA" id="ARBA00022737"/>
    </source>
</evidence>
<dbReference type="SMART" id="SM00054">
    <property type="entry name" value="EFh"/>
    <property type="match status" value="3"/>
</dbReference>
<evidence type="ECO:0000313" key="5">
    <source>
        <dbReference type="EMBL" id="OQV17182.1"/>
    </source>
</evidence>
<evidence type="ECO:0000256" key="3">
    <source>
        <dbReference type="SAM" id="MobiDB-lite"/>
    </source>
</evidence>
<dbReference type="PROSITE" id="PS00018">
    <property type="entry name" value="EF_HAND_1"/>
    <property type="match status" value="2"/>
</dbReference>
<evidence type="ECO:0000313" key="6">
    <source>
        <dbReference type="Proteomes" id="UP000192578"/>
    </source>
</evidence>
<feature type="region of interest" description="Disordered" evidence="3">
    <location>
        <begin position="161"/>
        <end position="192"/>
    </location>
</feature>
<proteinExistence type="predicted"/>
<keyword evidence="6" id="KW-1185">Reference proteome</keyword>
<dbReference type="Gene3D" id="1.10.238.10">
    <property type="entry name" value="EF-hand"/>
    <property type="match status" value="2"/>
</dbReference>
<sequence>MPPKSPVPPASKSPVPPLSKSPVPAVSKSPVPSSTGNAERVRDAEPAVVSELSDVKGSAEKYNLTEDQILQFHEAFTLFDKDGDGMITSTELGTIIKAIGQVATEKQLKGMVKEVDVDGNGTIEFNEFLKLMSKKNKNADPEQELHEAFKVFDRNNDGFISATKNSSRSLHPSNRNSHVSESAVDSNGDELI</sequence>
<feature type="compositionally biased region" description="Pro residues" evidence="3">
    <location>
        <begin position="1"/>
        <end position="19"/>
    </location>
</feature>
<name>A0A1W0WPR8_HYPEX</name>
<dbReference type="InterPro" id="IPR011992">
    <property type="entry name" value="EF-hand-dom_pair"/>
</dbReference>
<dbReference type="CDD" id="cd00051">
    <property type="entry name" value="EFh"/>
    <property type="match status" value="2"/>
</dbReference>
<dbReference type="EMBL" id="MTYJ01000065">
    <property type="protein sequence ID" value="OQV17182.1"/>
    <property type="molecule type" value="Genomic_DNA"/>
</dbReference>
<evidence type="ECO:0000259" key="4">
    <source>
        <dbReference type="PROSITE" id="PS50222"/>
    </source>
</evidence>
<dbReference type="InterPro" id="IPR050230">
    <property type="entry name" value="CALM/Myosin/TropC-like"/>
</dbReference>
<feature type="domain" description="EF-hand" evidence="4">
    <location>
        <begin position="140"/>
        <end position="162"/>
    </location>
</feature>
<dbReference type="PANTHER" id="PTHR23048:SF0">
    <property type="entry name" value="CALMODULIN LIKE 3"/>
    <property type="match status" value="1"/>
</dbReference>
<keyword evidence="2" id="KW-0106">Calcium</keyword>
<dbReference type="Pfam" id="PF13202">
    <property type="entry name" value="EF-hand_5"/>
    <property type="match status" value="1"/>
</dbReference>
<gene>
    <name evidence="5" type="ORF">BV898_08760</name>
</gene>
<reference evidence="6" key="1">
    <citation type="submission" date="2017-01" db="EMBL/GenBank/DDBJ databases">
        <title>Comparative genomics of anhydrobiosis in the tardigrade Hypsibius dujardini.</title>
        <authorList>
            <person name="Yoshida Y."/>
            <person name="Koutsovoulos G."/>
            <person name="Laetsch D."/>
            <person name="Stevens L."/>
            <person name="Kumar S."/>
            <person name="Horikawa D."/>
            <person name="Ishino K."/>
            <person name="Komine S."/>
            <person name="Tomita M."/>
            <person name="Blaxter M."/>
            <person name="Arakawa K."/>
        </authorList>
    </citation>
    <scope>NUCLEOTIDE SEQUENCE [LARGE SCALE GENOMIC DNA]</scope>
    <source>
        <strain evidence="6">Z151</strain>
    </source>
</reference>
<organism evidence="5 6">
    <name type="scientific">Hypsibius exemplaris</name>
    <name type="common">Freshwater tardigrade</name>
    <dbReference type="NCBI Taxonomy" id="2072580"/>
    <lineage>
        <taxon>Eukaryota</taxon>
        <taxon>Metazoa</taxon>
        <taxon>Ecdysozoa</taxon>
        <taxon>Tardigrada</taxon>
        <taxon>Eutardigrada</taxon>
        <taxon>Parachela</taxon>
        <taxon>Hypsibioidea</taxon>
        <taxon>Hypsibiidae</taxon>
        <taxon>Hypsibius</taxon>
    </lineage>
</organism>
<feature type="compositionally biased region" description="Low complexity" evidence="3">
    <location>
        <begin position="20"/>
        <end position="34"/>
    </location>
</feature>
<comment type="caution">
    <text evidence="5">The sequence shown here is derived from an EMBL/GenBank/DDBJ whole genome shotgun (WGS) entry which is preliminary data.</text>
</comment>
<feature type="domain" description="EF-hand" evidence="4">
    <location>
        <begin position="103"/>
        <end position="138"/>
    </location>
</feature>
<evidence type="ECO:0000256" key="2">
    <source>
        <dbReference type="ARBA" id="ARBA00022837"/>
    </source>
</evidence>
<keyword evidence="1" id="KW-0677">Repeat</keyword>
<feature type="region of interest" description="Disordered" evidence="3">
    <location>
        <begin position="1"/>
        <end position="47"/>
    </location>
</feature>
<protein>
    <submittedName>
        <fullName evidence="5">Calmodulin-5/6/7/8</fullName>
    </submittedName>
</protein>
<dbReference type="PROSITE" id="PS50222">
    <property type="entry name" value="EF_HAND_2"/>
    <property type="match status" value="3"/>
</dbReference>
<feature type="domain" description="EF-hand" evidence="4">
    <location>
        <begin position="67"/>
        <end position="102"/>
    </location>
</feature>
<dbReference type="InterPro" id="IPR018247">
    <property type="entry name" value="EF_Hand_1_Ca_BS"/>
</dbReference>
<accession>A0A1W0WPR8</accession>
<dbReference type="AlphaFoldDB" id="A0A1W0WPR8"/>
<dbReference type="OrthoDB" id="26525at2759"/>
<dbReference type="SUPFAM" id="SSF47473">
    <property type="entry name" value="EF-hand"/>
    <property type="match status" value="1"/>
</dbReference>
<dbReference type="GO" id="GO:0016460">
    <property type="term" value="C:myosin II complex"/>
    <property type="evidence" value="ECO:0007669"/>
    <property type="project" value="TreeGrafter"/>
</dbReference>
<feature type="compositionally biased region" description="Polar residues" evidence="3">
    <location>
        <begin position="162"/>
        <end position="185"/>
    </location>
</feature>
<dbReference type="Proteomes" id="UP000192578">
    <property type="component" value="Unassembled WGS sequence"/>
</dbReference>
<dbReference type="Pfam" id="PF13499">
    <property type="entry name" value="EF-hand_7"/>
    <property type="match status" value="1"/>
</dbReference>
<dbReference type="PANTHER" id="PTHR23048">
    <property type="entry name" value="MYOSIN LIGHT CHAIN 1, 3"/>
    <property type="match status" value="1"/>
</dbReference>